<reference evidence="2" key="1">
    <citation type="submission" date="2025-08" db="UniProtKB">
        <authorList>
            <consortium name="RefSeq"/>
        </authorList>
    </citation>
    <scope>IDENTIFICATION</scope>
</reference>
<proteinExistence type="predicted"/>
<protein>
    <submittedName>
        <fullName evidence="2">Uncharacterized protein LOC106066689 isoform X1</fullName>
    </submittedName>
</protein>
<keyword evidence="1" id="KW-1185">Reference proteome</keyword>
<name>A0A9U8EC14_BIOGL</name>
<dbReference type="GeneID" id="106066689"/>
<gene>
    <name evidence="2" type="primary">LOC106066689</name>
</gene>
<dbReference type="AlphaFoldDB" id="A0A9U8EC14"/>
<accession>A0A9U8EC14</accession>
<evidence type="ECO:0000313" key="2">
    <source>
        <dbReference type="RefSeq" id="XP_013081230.2"/>
    </source>
</evidence>
<dbReference type="RefSeq" id="XP_013081230.2">
    <property type="nucleotide sequence ID" value="XM_013225776.2"/>
</dbReference>
<sequence>MSPHTHRFKTSTQPIDRYLLCQQWCSDQSITAFNTIFEFPPVPSLLLCCHTSNITHGVQACGCHYSFYMAIRFVTSSSLASTVSSGSDLLTETQCRMNNVQFMSGPDISGFDRNKPLSKIKDKRGSFPFIEKAFFEQDREDKGLNSLSVCKSVSFKNINLKNSLIKGEQLLSFKGSNSATAPDTDEVLSVETFLSSSNTSGANYASTVSSSTKPVLANGQPTLTMTTNSVLQRKPVAMITTNSKSNPSYAYNGINNGITIRSMGGNFNSKEEPKYADPLSGATASFQQRIMELASLEAETIRWERLKKVKKKTKDRDS</sequence>
<dbReference type="Proteomes" id="UP001165740">
    <property type="component" value="Chromosome 5"/>
</dbReference>
<evidence type="ECO:0000313" key="1">
    <source>
        <dbReference type="Proteomes" id="UP001165740"/>
    </source>
</evidence>
<organism evidence="1 2">
    <name type="scientific">Biomphalaria glabrata</name>
    <name type="common">Bloodfluke planorb</name>
    <name type="synonym">Freshwater snail</name>
    <dbReference type="NCBI Taxonomy" id="6526"/>
    <lineage>
        <taxon>Eukaryota</taxon>
        <taxon>Metazoa</taxon>
        <taxon>Spiralia</taxon>
        <taxon>Lophotrochozoa</taxon>
        <taxon>Mollusca</taxon>
        <taxon>Gastropoda</taxon>
        <taxon>Heterobranchia</taxon>
        <taxon>Euthyneura</taxon>
        <taxon>Panpulmonata</taxon>
        <taxon>Hygrophila</taxon>
        <taxon>Lymnaeoidea</taxon>
        <taxon>Planorbidae</taxon>
        <taxon>Biomphalaria</taxon>
    </lineage>
</organism>
<dbReference type="OrthoDB" id="9888309at2759"/>